<evidence type="ECO:0000313" key="5">
    <source>
        <dbReference type="EMBL" id="PSN85656.1"/>
    </source>
</evidence>
<evidence type="ECO:0000256" key="3">
    <source>
        <dbReference type="ARBA" id="ARBA00022729"/>
    </source>
</evidence>
<dbReference type="Proteomes" id="UP000241473">
    <property type="component" value="Unassembled WGS sequence"/>
</dbReference>
<evidence type="ECO:0000259" key="4">
    <source>
        <dbReference type="Pfam" id="PF00496"/>
    </source>
</evidence>
<dbReference type="GO" id="GO:1904680">
    <property type="term" value="F:peptide transmembrane transporter activity"/>
    <property type="evidence" value="ECO:0007669"/>
    <property type="project" value="TreeGrafter"/>
</dbReference>
<dbReference type="InterPro" id="IPR000914">
    <property type="entry name" value="SBP_5_dom"/>
</dbReference>
<dbReference type="SUPFAM" id="SSF53850">
    <property type="entry name" value="Periplasmic binding protein-like II"/>
    <property type="match status" value="2"/>
</dbReference>
<dbReference type="PANTHER" id="PTHR30290:SF9">
    <property type="entry name" value="OLIGOPEPTIDE-BINDING PROTEIN APPA"/>
    <property type="match status" value="1"/>
</dbReference>
<dbReference type="EMBL" id="NEXB01000133">
    <property type="protein sequence ID" value="PSN85656.1"/>
    <property type="molecule type" value="Genomic_DNA"/>
</dbReference>
<evidence type="ECO:0000256" key="2">
    <source>
        <dbReference type="ARBA" id="ARBA00022448"/>
    </source>
</evidence>
<dbReference type="GO" id="GO:0015833">
    <property type="term" value="P:peptide transport"/>
    <property type="evidence" value="ECO:0007669"/>
    <property type="project" value="TreeGrafter"/>
</dbReference>
<dbReference type="Gene3D" id="3.40.190.10">
    <property type="entry name" value="Periplasmic binding protein-like II"/>
    <property type="match status" value="1"/>
</dbReference>
<comment type="caution">
    <text evidence="5">The sequence shown here is derived from an EMBL/GenBank/DDBJ whole genome shotgun (WGS) entry which is preliminary data.</text>
</comment>
<comment type="similarity">
    <text evidence="1">Belongs to the bacterial solute-binding protein 5 family.</text>
</comment>
<keyword evidence="3" id="KW-0732">Signal</keyword>
<dbReference type="Gene3D" id="3.10.105.10">
    <property type="entry name" value="Dipeptide-binding Protein, Domain 3"/>
    <property type="match status" value="1"/>
</dbReference>
<gene>
    <name evidence="5" type="ORF">B9Q00_10850</name>
</gene>
<name>A0A2R6AGZ8_9ARCH</name>
<reference evidence="5 6" key="1">
    <citation type="submission" date="2017-04" db="EMBL/GenBank/DDBJ databases">
        <title>Novel microbial lineages endemic to geothermal iron-oxide mats fill important gaps in the evolutionary history of Archaea.</title>
        <authorList>
            <person name="Jay Z.J."/>
            <person name="Beam J.P."/>
            <person name="Dlakic M."/>
            <person name="Rusch D.B."/>
            <person name="Kozubal M.A."/>
            <person name="Inskeep W.P."/>
        </authorList>
    </citation>
    <scope>NUCLEOTIDE SEQUENCE [LARGE SCALE GENOMIC DNA]</scope>
    <source>
        <strain evidence="5">OSP_C</strain>
    </source>
</reference>
<dbReference type="Pfam" id="PF00496">
    <property type="entry name" value="SBP_bac_5"/>
    <property type="match status" value="1"/>
</dbReference>
<accession>A0A2R6AGZ8</accession>
<protein>
    <recommendedName>
        <fullName evidence="4">Solute-binding protein family 5 domain-containing protein</fullName>
    </recommendedName>
</protein>
<dbReference type="PANTHER" id="PTHR30290">
    <property type="entry name" value="PERIPLASMIC BINDING COMPONENT OF ABC TRANSPORTER"/>
    <property type="match status" value="1"/>
</dbReference>
<proteinExistence type="inferred from homology"/>
<keyword evidence="2" id="KW-0813">Transport</keyword>
<sequence length="639" mass="71067">MYTKEDFLKSVAVLVALLVTLSILGAVGVTNQVSAQGAYLPPYSIYGTPTPPSNVAVLNSTGEYWGPYIGSIYFTWFTTSEAIIEALVNNYIQYDAGGVGSIQQYNQLEAYVKAGEVAINETPANSFGYLGFNVHVYPFSNVHFRRAIQHLTNYQAIASVLYNGILGIASPYYYLPQVYGQYFSPQEQQAYQKYGAYNTTAAIQELELAGLVDHPAQGYWTFSNGTRVPTFTIYTSSGTNVQLREQVLSVITNAAASINLSIQIVPVNFNTFVDTLLPTGNYEMYNIGWILGAPVNPSWVYYIFGPYPLNTYYQDYTNETVWDLSTKLLTQAATYQEATQLAQQIGTILQEDLPYVILDWGVNLIPVRVDTWKGYISEPPYGQLFPANIHPINTTFGTLYRFGQPQAPDTLNLYIATTLYDFQILGNEYTTPLQVSLNNPVQLFPYAAYNYTVSAGAGVTPNGHPYNGTVVTMNFLPNQVWWDGVPVTALDYNFSLWWLDLGGFSSDPYNPSVQTIEIDPGVIVNYTAESQNPGLEWFGAATGLVATYVPPNDPYQITIYFNTTSVFNILNIYGVPILPEHILGKVQPASFASESASQYLPQELFSGPYVFGAWSSSQNYAQLYYFPSYFLSKPVHLLD</sequence>
<dbReference type="AlphaFoldDB" id="A0A2R6AGZ8"/>
<dbReference type="InterPro" id="IPR039424">
    <property type="entry name" value="SBP_5"/>
</dbReference>
<feature type="domain" description="Solute-binding protein family 5" evidence="4">
    <location>
        <begin position="53"/>
        <end position="306"/>
    </location>
</feature>
<evidence type="ECO:0000313" key="6">
    <source>
        <dbReference type="Proteomes" id="UP000241473"/>
    </source>
</evidence>
<evidence type="ECO:0000256" key="1">
    <source>
        <dbReference type="ARBA" id="ARBA00005695"/>
    </source>
</evidence>
<organism evidence="5 6">
    <name type="scientific">Candidatus Marsarchaeota G1 archaeon OSP_C</name>
    <dbReference type="NCBI Taxonomy" id="1978154"/>
    <lineage>
        <taxon>Archaea</taxon>
        <taxon>Candidatus Marsarchaeota</taxon>
        <taxon>Candidatus Marsarchaeota group 1</taxon>
    </lineage>
</organism>